<sequence>MLLVFSSGDIYSRLLACEMLLVFLLRKVRVFPASPGCDYLFLASSHQSFLYQFHLRFGRAGVLRLGDAAPHHSTCSVHLLCPLILTSSSSGINRSSSKLSNEERFIIYYCHFESGTKSNTIQSTQAKQAKPSQTRFLPFTMIRDASAIHSSSKAKSLLKLRTIRRRPKVCS</sequence>
<evidence type="ECO:0000313" key="2">
    <source>
        <dbReference type="Proteomes" id="UP000241690"/>
    </source>
</evidence>
<dbReference type="EMBL" id="KZ679686">
    <property type="protein sequence ID" value="PTB51298.1"/>
    <property type="molecule type" value="Genomic_DNA"/>
</dbReference>
<protein>
    <submittedName>
        <fullName evidence="1">Uncharacterized protein</fullName>
    </submittedName>
</protein>
<evidence type="ECO:0000313" key="1">
    <source>
        <dbReference type="EMBL" id="PTB51298.1"/>
    </source>
</evidence>
<name>A0A2T4A2N4_TRIHA</name>
<dbReference type="Proteomes" id="UP000241690">
    <property type="component" value="Unassembled WGS sequence"/>
</dbReference>
<gene>
    <name evidence="1" type="ORF">M431DRAFT_239199</name>
</gene>
<proteinExistence type="predicted"/>
<dbReference type="RefSeq" id="XP_024770975.1">
    <property type="nucleotide sequence ID" value="XM_024913703.1"/>
</dbReference>
<organism evidence="1 2">
    <name type="scientific">Trichoderma harzianum CBS 226.95</name>
    <dbReference type="NCBI Taxonomy" id="983964"/>
    <lineage>
        <taxon>Eukaryota</taxon>
        <taxon>Fungi</taxon>
        <taxon>Dikarya</taxon>
        <taxon>Ascomycota</taxon>
        <taxon>Pezizomycotina</taxon>
        <taxon>Sordariomycetes</taxon>
        <taxon>Hypocreomycetidae</taxon>
        <taxon>Hypocreales</taxon>
        <taxon>Hypocreaceae</taxon>
        <taxon>Trichoderma</taxon>
    </lineage>
</organism>
<keyword evidence="2" id="KW-1185">Reference proteome</keyword>
<dbReference type="AlphaFoldDB" id="A0A2T4A2N4"/>
<accession>A0A2T4A2N4</accession>
<dbReference type="GeneID" id="36622266"/>
<reference evidence="1 2" key="1">
    <citation type="submission" date="2016-07" db="EMBL/GenBank/DDBJ databases">
        <title>Multiple horizontal gene transfer events from other fungi enriched the ability of initially mycotrophic Trichoderma (Ascomycota) to feed on dead plant biomass.</title>
        <authorList>
            <consortium name="DOE Joint Genome Institute"/>
            <person name="Aerts A."/>
            <person name="Atanasova L."/>
            <person name="Chenthamara K."/>
            <person name="Zhang J."/>
            <person name="Grujic M."/>
            <person name="Henrissat B."/>
            <person name="Kuo A."/>
            <person name="Salamov A."/>
            <person name="Lipzen A."/>
            <person name="Labutti K."/>
            <person name="Barry K."/>
            <person name="Miao Y."/>
            <person name="Rahimi M.J."/>
            <person name="Shen Q."/>
            <person name="Grigoriev I.V."/>
            <person name="Kubicek C.P."/>
            <person name="Druzhinina I.S."/>
        </authorList>
    </citation>
    <scope>NUCLEOTIDE SEQUENCE [LARGE SCALE GENOMIC DNA]</scope>
    <source>
        <strain evidence="1 2">CBS 226.95</strain>
    </source>
</reference>